<proteinExistence type="predicted"/>
<evidence type="ECO:0000313" key="2">
    <source>
        <dbReference type="EMBL" id="MEZ8081904.1"/>
    </source>
</evidence>
<evidence type="ECO:0000313" key="3">
    <source>
        <dbReference type="Proteomes" id="UP001569154"/>
    </source>
</evidence>
<comment type="caution">
    <text evidence="2">The sequence shown here is derived from an EMBL/GenBank/DDBJ whole genome shotgun (WGS) entry which is preliminary data.</text>
</comment>
<reference evidence="2 3" key="1">
    <citation type="submission" date="2024-06" db="EMBL/GenBank/DDBJ databases">
        <authorList>
            <person name="Steensen K."/>
            <person name="Seneca J."/>
            <person name="Bartlau N."/>
            <person name="Yu A.X."/>
            <person name="Polz M.F."/>
        </authorList>
    </citation>
    <scope>NUCLEOTIDE SEQUENCE [LARGE SCALE GENOMIC DNA]</scope>
    <source>
        <strain evidence="2 3">1F260</strain>
    </source>
</reference>
<feature type="transmembrane region" description="Helical" evidence="1">
    <location>
        <begin position="7"/>
        <end position="28"/>
    </location>
</feature>
<sequence>MIKETRLINILFLLALCLCMFFIGLYIGGLDVLQLSAKDFLTPFVASSAAILAAIMANRTIRNNRRSEVLKNTLDALNCDLFKGQNRTDLEKACSILNKQLKGKDSFKALVRLRPTASKFVEEFRKDNEAEYQLIIDYLNYIERLCLGMETGIYDKNLINQFLGESVFNTWWASMILIREREMRYLDNTISDNKLNPDFGSPYKNLHVWVDRVAKEQNLNGLDYTLVRLETGYERRSKLRELEKSLS</sequence>
<accession>A0ABV4L2F3</accession>
<keyword evidence="1" id="KW-1133">Transmembrane helix</keyword>
<keyword evidence="1" id="KW-0812">Transmembrane</keyword>
<keyword evidence="1" id="KW-0472">Membrane</keyword>
<evidence type="ECO:0000256" key="1">
    <source>
        <dbReference type="SAM" id="Phobius"/>
    </source>
</evidence>
<gene>
    <name evidence="2" type="ORF">ACED35_12320</name>
</gene>
<dbReference type="Pfam" id="PF15956">
    <property type="entry name" value="DUF4760"/>
    <property type="match status" value="1"/>
</dbReference>
<dbReference type="RefSeq" id="WP_017013581.1">
    <property type="nucleotide sequence ID" value="NZ_AJYG02000047.1"/>
</dbReference>
<dbReference type="InterPro" id="IPR031876">
    <property type="entry name" value="DUF4760"/>
</dbReference>
<dbReference type="EMBL" id="JBGONM010000026">
    <property type="protein sequence ID" value="MEZ8081904.1"/>
    <property type="molecule type" value="Genomic_DNA"/>
</dbReference>
<dbReference type="Proteomes" id="UP001569154">
    <property type="component" value="Unassembled WGS sequence"/>
</dbReference>
<name>A0ABV4L2F3_9GAMM</name>
<organism evidence="2 3">
    <name type="scientific">Enterovibrio norvegicus</name>
    <dbReference type="NCBI Taxonomy" id="188144"/>
    <lineage>
        <taxon>Bacteria</taxon>
        <taxon>Pseudomonadati</taxon>
        <taxon>Pseudomonadota</taxon>
        <taxon>Gammaproteobacteria</taxon>
        <taxon>Vibrionales</taxon>
        <taxon>Vibrionaceae</taxon>
        <taxon>Enterovibrio</taxon>
    </lineage>
</organism>
<protein>
    <submittedName>
        <fullName evidence="2">DUF4760 domain-containing protein</fullName>
    </submittedName>
</protein>
<keyword evidence="3" id="KW-1185">Reference proteome</keyword>
<feature type="transmembrane region" description="Helical" evidence="1">
    <location>
        <begin position="40"/>
        <end position="57"/>
    </location>
</feature>